<dbReference type="InterPro" id="IPR000160">
    <property type="entry name" value="GGDEF_dom"/>
</dbReference>
<dbReference type="SUPFAM" id="SSF55073">
    <property type="entry name" value="Nucleotide cyclase"/>
    <property type="match status" value="1"/>
</dbReference>
<dbReference type="SMART" id="SM00267">
    <property type="entry name" value="GGDEF"/>
    <property type="match status" value="1"/>
</dbReference>
<keyword evidence="5" id="KW-1185">Reference proteome</keyword>
<dbReference type="Gene3D" id="3.30.70.270">
    <property type="match status" value="1"/>
</dbReference>
<dbReference type="GO" id="GO:0005886">
    <property type="term" value="C:plasma membrane"/>
    <property type="evidence" value="ECO:0007669"/>
    <property type="project" value="TreeGrafter"/>
</dbReference>
<protein>
    <recommendedName>
        <fullName evidence="1">diguanylate cyclase</fullName>
        <ecNumber evidence="1">2.7.7.65</ecNumber>
    </recommendedName>
</protein>
<dbReference type="InterPro" id="IPR029787">
    <property type="entry name" value="Nucleotide_cyclase"/>
</dbReference>
<dbReference type="Proteomes" id="UP000260665">
    <property type="component" value="Unassembled WGS sequence"/>
</dbReference>
<dbReference type="EMBL" id="QFZK01000015">
    <property type="protein sequence ID" value="RFO95510.1"/>
    <property type="molecule type" value="Genomic_DNA"/>
</dbReference>
<name>A0A3E1RA09_9BURK</name>
<gene>
    <name evidence="4" type="ORF">DIC66_17955</name>
</gene>
<dbReference type="NCBIfam" id="TIGR00254">
    <property type="entry name" value="GGDEF"/>
    <property type="match status" value="1"/>
</dbReference>
<comment type="caution">
    <text evidence="4">The sequence shown here is derived from an EMBL/GenBank/DDBJ whole genome shotgun (WGS) entry which is preliminary data.</text>
</comment>
<dbReference type="EC" id="2.7.7.65" evidence="1"/>
<evidence type="ECO:0000313" key="5">
    <source>
        <dbReference type="Proteomes" id="UP000260665"/>
    </source>
</evidence>
<evidence type="ECO:0000256" key="2">
    <source>
        <dbReference type="ARBA" id="ARBA00034247"/>
    </source>
</evidence>
<proteinExistence type="predicted"/>
<dbReference type="GO" id="GO:0052621">
    <property type="term" value="F:diguanylate cyclase activity"/>
    <property type="evidence" value="ECO:0007669"/>
    <property type="project" value="UniProtKB-EC"/>
</dbReference>
<dbReference type="Pfam" id="PF00990">
    <property type="entry name" value="GGDEF"/>
    <property type="match status" value="1"/>
</dbReference>
<dbReference type="GO" id="GO:1902201">
    <property type="term" value="P:negative regulation of bacterial-type flagellum-dependent cell motility"/>
    <property type="evidence" value="ECO:0007669"/>
    <property type="project" value="TreeGrafter"/>
</dbReference>
<dbReference type="InterPro" id="IPR050469">
    <property type="entry name" value="Diguanylate_Cyclase"/>
</dbReference>
<dbReference type="AlphaFoldDB" id="A0A3E1RA09"/>
<dbReference type="InterPro" id="IPR043128">
    <property type="entry name" value="Rev_trsase/Diguanyl_cyclase"/>
</dbReference>
<dbReference type="CDD" id="cd01949">
    <property type="entry name" value="GGDEF"/>
    <property type="match status" value="1"/>
</dbReference>
<feature type="domain" description="GGDEF" evidence="3">
    <location>
        <begin position="211"/>
        <end position="340"/>
    </location>
</feature>
<sequence length="359" mass="39886">MGTLIQHLIKLTDHRERDLLELTMSKALIDLLPLQRVVIARVVSEEGSNRWLQVARLDAKGGGMVADPLHVDFSSLPKLEDEKDRLRCIQTRSRVEVALQGDAGPRISYAPLFESSRTDDDGVLEIHAPKGLTEAEQGTVDVLLHVYRNMYHLLAYSDRDGLTGLFNRKSLDDTFYSAVLEELDEGAGSSAYAPLDSKPVVGQERRHRVPPNYWLGTVSVDHFNAIGEKSGHLIAEEVLLLVARILNNTFRTYDRIYRLGGEQFAVLMHCPDEGLVLAAFERFRTNMDKFNFPQAGHITACGGFTRITADDSPSTALERAERAVDYGQHQGGNQVASYGELVRKGLLGDLVNVGDVDLF</sequence>
<dbReference type="PANTHER" id="PTHR45138:SF9">
    <property type="entry name" value="DIGUANYLATE CYCLASE DGCM-RELATED"/>
    <property type="match status" value="1"/>
</dbReference>
<organism evidence="4 5">
    <name type="scientific">Rhodoferax lacus</name>
    <dbReference type="NCBI Taxonomy" id="2184758"/>
    <lineage>
        <taxon>Bacteria</taxon>
        <taxon>Pseudomonadati</taxon>
        <taxon>Pseudomonadota</taxon>
        <taxon>Betaproteobacteria</taxon>
        <taxon>Burkholderiales</taxon>
        <taxon>Comamonadaceae</taxon>
        <taxon>Rhodoferax</taxon>
    </lineage>
</organism>
<reference evidence="4 5" key="1">
    <citation type="submission" date="2018-05" db="EMBL/GenBank/DDBJ databases">
        <title>Rhodoferax soyangensis sp.nov., isolated from an oligotrophic freshwater lake.</title>
        <authorList>
            <person name="Park M."/>
        </authorList>
    </citation>
    <scope>NUCLEOTIDE SEQUENCE [LARGE SCALE GENOMIC DNA]</scope>
    <source>
        <strain evidence="4 5">IMCC26218</strain>
    </source>
</reference>
<evidence type="ECO:0000256" key="1">
    <source>
        <dbReference type="ARBA" id="ARBA00012528"/>
    </source>
</evidence>
<dbReference type="PROSITE" id="PS50887">
    <property type="entry name" value="GGDEF"/>
    <property type="match status" value="1"/>
</dbReference>
<comment type="catalytic activity">
    <reaction evidence="2">
        <text>2 GTP = 3',3'-c-di-GMP + 2 diphosphate</text>
        <dbReference type="Rhea" id="RHEA:24898"/>
        <dbReference type="ChEBI" id="CHEBI:33019"/>
        <dbReference type="ChEBI" id="CHEBI:37565"/>
        <dbReference type="ChEBI" id="CHEBI:58805"/>
        <dbReference type="EC" id="2.7.7.65"/>
    </reaction>
</comment>
<dbReference type="GO" id="GO:0043709">
    <property type="term" value="P:cell adhesion involved in single-species biofilm formation"/>
    <property type="evidence" value="ECO:0007669"/>
    <property type="project" value="TreeGrafter"/>
</dbReference>
<dbReference type="PANTHER" id="PTHR45138">
    <property type="entry name" value="REGULATORY COMPONENTS OF SENSORY TRANSDUCTION SYSTEM"/>
    <property type="match status" value="1"/>
</dbReference>
<evidence type="ECO:0000259" key="3">
    <source>
        <dbReference type="PROSITE" id="PS50887"/>
    </source>
</evidence>
<dbReference type="OrthoDB" id="9813903at2"/>
<evidence type="ECO:0000313" key="4">
    <source>
        <dbReference type="EMBL" id="RFO95510.1"/>
    </source>
</evidence>
<accession>A0A3E1RA09</accession>